<evidence type="ECO:0000256" key="12">
    <source>
        <dbReference type="RuleBase" id="RU363063"/>
    </source>
</evidence>
<reference evidence="14 15" key="1">
    <citation type="submission" date="2025-04" db="UniProtKB">
        <authorList>
            <consortium name="RefSeq"/>
        </authorList>
    </citation>
    <scope>IDENTIFICATION</scope>
    <source>
        <tissue evidence="14 15">Gonad</tissue>
    </source>
</reference>
<dbReference type="InterPro" id="IPR002659">
    <property type="entry name" value="Glyco_trans_31"/>
</dbReference>
<evidence type="ECO:0000256" key="2">
    <source>
        <dbReference type="ARBA" id="ARBA00004922"/>
    </source>
</evidence>
<dbReference type="PANTHER" id="PTHR11214">
    <property type="entry name" value="BETA-1,3-N-ACETYLGLUCOSAMINYLTRANSFERASE"/>
    <property type="match status" value="1"/>
</dbReference>
<comment type="pathway">
    <text evidence="2">Protein modification; protein glycosylation.</text>
</comment>
<dbReference type="Proteomes" id="UP000515135">
    <property type="component" value="Unplaced"/>
</dbReference>
<evidence type="ECO:0000313" key="15">
    <source>
        <dbReference type="RefSeq" id="XP_019645048.1"/>
    </source>
</evidence>
<dbReference type="FunFam" id="3.90.550.50:FF:000001">
    <property type="entry name" value="Hexosyltransferase"/>
    <property type="match status" value="1"/>
</dbReference>
<keyword evidence="13" id="KW-1185">Reference proteome</keyword>
<dbReference type="PANTHER" id="PTHR11214:SF283">
    <property type="entry name" value="N-ACETYLLACTOSAMINIDE BETA-1,3-N-ACETYLGLUCOSAMINYLTRANSFERASE 4-LIKE"/>
    <property type="match status" value="1"/>
</dbReference>
<evidence type="ECO:0000256" key="10">
    <source>
        <dbReference type="ARBA" id="ARBA00023136"/>
    </source>
</evidence>
<evidence type="ECO:0000256" key="7">
    <source>
        <dbReference type="ARBA" id="ARBA00022968"/>
    </source>
</evidence>
<organism evidence="13 15">
    <name type="scientific">Branchiostoma belcheri</name>
    <name type="common">Amphioxus</name>
    <dbReference type="NCBI Taxonomy" id="7741"/>
    <lineage>
        <taxon>Eukaryota</taxon>
        <taxon>Metazoa</taxon>
        <taxon>Chordata</taxon>
        <taxon>Cephalochordata</taxon>
        <taxon>Leptocardii</taxon>
        <taxon>Amphioxiformes</taxon>
        <taxon>Branchiostomatidae</taxon>
        <taxon>Branchiostoma</taxon>
    </lineage>
</organism>
<evidence type="ECO:0000256" key="11">
    <source>
        <dbReference type="ARBA" id="ARBA00023180"/>
    </source>
</evidence>
<evidence type="ECO:0000313" key="13">
    <source>
        <dbReference type="Proteomes" id="UP000515135"/>
    </source>
</evidence>
<evidence type="ECO:0000256" key="9">
    <source>
        <dbReference type="ARBA" id="ARBA00023034"/>
    </source>
</evidence>
<dbReference type="AlphaFoldDB" id="A0A6P5A6B4"/>
<sequence>MVRVRLKLMVKTIFTLCLVGGCLKILTLDLKRKIKKAFPKVCKKDNSTASNYTVDGSNPHDYKFLLNNPEKCAGSDVFLLIMVTSAPKNHAQRFAIRRTWGNENNIEGVVIKTVFAVGMASNASNPIQADLEQENRVHKDLIQEDFVDSYRNLTLKTVMCLKWASEFCPGAKFVLKADDDTFVNIFNLVRHLGRLNATQAKRFVTGRVYTGGKPVRIARDPTEERWCLAREDFPRETFPRYPGGYAYVISGDITRMVYEVSLTVQYLFIEDVYLGLCLEKLGIEPVYEDGFVFWREAHSCDFDKNFNMASHRFKTPDAMLGAWEGLLSKCRTVKPLLATTPTLRPPGH</sequence>
<evidence type="ECO:0000256" key="1">
    <source>
        <dbReference type="ARBA" id="ARBA00004323"/>
    </source>
</evidence>
<dbReference type="RefSeq" id="XP_019645047.1">
    <property type="nucleotide sequence ID" value="XM_019789488.1"/>
</dbReference>
<dbReference type="GO" id="GO:0000139">
    <property type="term" value="C:Golgi membrane"/>
    <property type="evidence" value="ECO:0007669"/>
    <property type="project" value="UniProtKB-SubCell"/>
</dbReference>
<protein>
    <recommendedName>
        <fullName evidence="12">Hexosyltransferase</fullName>
        <ecNumber evidence="12">2.4.1.-</ecNumber>
    </recommendedName>
</protein>
<dbReference type="PROSITE" id="PS51257">
    <property type="entry name" value="PROKAR_LIPOPROTEIN"/>
    <property type="match status" value="1"/>
</dbReference>
<keyword evidence="8" id="KW-1133">Transmembrane helix</keyword>
<dbReference type="EC" id="2.4.1.-" evidence="12"/>
<keyword evidence="9 12" id="KW-0333">Golgi apparatus</keyword>
<dbReference type="GeneID" id="109485808"/>
<evidence type="ECO:0000256" key="4">
    <source>
        <dbReference type="ARBA" id="ARBA00022676"/>
    </source>
</evidence>
<keyword evidence="7" id="KW-0735">Signal-anchor</keyword>
<dbReference type="OrthoDB" id="5957813at2759"/>
<dbReference type="GO" id="GO:0016758">
    <property type="term" value="F:hexosyltransferase activity"/>
    <property type="evidence" value="ECO:0007669"/>
    <property type="project" value="InterPro"/>
</dbReference>
<dbReference type="RefSeq" id="XP_019645048.1">
    <property type="nucleotide sequence ID" value="XM_019789489.1"/>
</dbReference>
<keyword evidence="5" id="KW-0808">Transferase</keyword>
<dbReference type="Pfam" id="PF01762">
    <property type="entry name" value="Galactosyl_T"/>
    <property type="match status" value="1"/>
</dbReference>
<name>A0A6P5A6B4_BRABE</name>
<keyword evidence="11" id="KW-0325">Glycoprotein</keyword>
<comment type="similarity">
    <text evidence="3 12">Belongs to the glycosyltransferase 31 family.</text>
</comment>
<gene>
    <name evidence="14 15" type="primary">LOC109485808</name>
</gene>
<evidence type="ECO:0000256" key="8">
    <source>
        <dbReference type="ARBA" id="ARBA00022989"/>
    </source>
</evidence>
<evidence type="ECO:0000313" key="14">
    <source>
        <dbReference type="RefSeq" id="XP_019645047.1"/>
    </source>
</evidence>
<dbReference type="Gene3D" id="3.90.550.50">
    <property type="match status" value="1"/>
</dbReference>
<dbReference type="GO" id="GO:0006493">
    <property type="term" value="P:protein O-linked glycosylation"/>
    <property type="evidence" value="ECO:0007669"/>
    <property type="project" value="TreeGrafter"/>
</dbReference>
<dbReference type="KEGG" id="bbel:109485808"/>
<keyword evidence="10" id="KW-0472">Membrane</keyword>
<keyword evidence="6" id="KW-0812">Transmembrane</keyword>
<evidence type="ECO:0000256" key="5">
    <source>
        <dbReference type="ARBA" id="ARBA00022679"/>
    </source>
</evidence>
<evidence type="ECO:0000256" key="3">
    <source>
        <dbReference type="ARBA" id="ARBA00008661"/>
    </source>
</evidence>
<keyword evidence="4 12" id="KW-0328">Glycosyltransferase</keyword>
<proteinExistence type="inferred from homology"/>
<accession>A0A6P5A6B4</accession>
<evidence type="ECO:0000256" key="6">
    <source>
        <dbReference type="ARBA" id="ARBA00022692"/>
    </source>
</evidence>
<comment type="subcellular location">
    <subcellularLocation>
        <location evidence="1 12">Golgi apparatus membrane</location>
        <topology evidence="1 12">Single-pass type II membrane protein</topology>
    </subcellularLocation>
</comment>